<proteinExistence type="predicted"/>
<keyword evidence="3" id="KW-1185">Reference proteome</keyword>
<evidence type="ECO:0000313" key="3">
    <source>
        <dbReference type="Proteomes" id="UP000321617"/>
    </source>
</evidence>
<keyword evidence="1" id="KW-0812">Transmembrane</keyword>
<sequence>MDHLPINHPLRPLWRILAFLAGAYILVFGIIGFIQARAEGIGWFAQENQPTVLWLKANPAFALMSIIVGGVVVLGALIGRNIDRWINLLAGGVFILAGMAMMAVLRTDVNFLGFTMSACITSFILGLVMLAAGLYGRVGSAAERRVEEERRHRSVGDNTGVVGDA</sequence>
<protein>
    <submittedName>
        <fullName evidence="2">Uncharacterized protein DUF4383</fullName>
    </submittedName>
</protein>
<gene>
    <name evidence="2" type="ORF">LX16_3192</name>
</gene>
<reference evidence="2 3" key="1">
    <citation type="journal article" date="2013" name="Stand. Genomic Sci.">
        <title>Genomic Encyclopedia of Type Strains, Phase I: The one thousand microbial genomes (KMG-I) project.</title>
        <authorList>
            <person name="Kyrpides N.C."/>
            <person name="Woyke T."/>
            <person name="Eisen J.A."/>
            <person name="Garrity G."/>
            <person name="Lilburn T.G."/>
            <person name="Beck B.J."/>
            <person name="Whitman W.B."/>
            <person name="Hugenholtz P."/>
            <person name="Klenk H.P."/>
        </authorList>
    </citation>
    <scope>NUCLEOTIDE SEQUENCE [LARGE SCALE GENOMIC DNA]</scope>
    <source>
        <strain evidence="2 3">DSM 45044</strain>
    </source>
</reference>
<feature type="transmembrane region" description="Helical" evidence="1">
    <location>
        <begin position="85"/>
        <end position="105"/>
    </location>
</feature>
<dbReference type="RefSeq" id="WP_158645622.1">
    <property type="nucleotide sequence ID" value="NZ_BAABIJ010000002.1"/>
</dbReference>
<name>A0A562V3K1_9ACTN</name>
<evidence type="ECO:0000256" key="1">
    <source>
        <dbReference type="SAM" id="Phobius"/>
    </source>
</evidence>
<dbReference type="OrthoDB" id="3386543at2"/>
<dbReference type="AlphaFoldDB" id="A0A562V3K1"/>
<comment type="caution">
    <text evidence="2">The sequence shown here is derived from an EMBL/GenBank/DDBJ whole genome shotgun (WGS) entry which is preliminary data.</text>
</comment>
<keyword evidence="1" id="KW-1133">Transmembrane helix</keyword>
<feature type="transmembrane region" description="Helical" evidence="1">
    <location>
        <begin position="111"/>
        <end position="135"/>
    </location>
</feature>
<organism evidence="2 3">
    <name type="scientific">Stackebrandtia albiflava</name>
    <dbReference type="NCBI Taxonomy" id="406432"/>
    <lineage>
        <taxon>Bacteria</taxon>
        <taxon>Bacillati</taxon>
        <taxon>Actinomycetota</taxon>
        <taxon>Actinomycetes</taxon>
        <taxon>Glycomycetales</taxon>
        <taxon>Glycomycetaceae</taxon>
        <taxon>Stackebrandtia</taxon>
    </lineage>
</organism>
<evidence type="ECO:0000313" key="2">
    <source>
        <dbReference type="EMBL" id="TWJ12435.1"/>
    </source>
</evidence>
<dbReference type="Pfam" id="PF14325">
    <property type="entry name" value="DUF4383"/>
    <property type="match status" value="1"/>
</dbReference>
<accession>A0A562V3K1</accession>
<keyword evidence="1" id="KW-0472">Membrane</keyword>
<dbReference type="EMBL" id="VLLL01000006">
    <property type="protein sequence ID" value="TWJ12435.1"/>
    <property type="molecule type" value="Genomic_DNA"/>
</dbReference>
<feature type="transmembrane region" description="Helical" evidence="1">
    <location>
        <begin position="12"/>
        <end position="34"/>
    </location>
</feature>
<dbReference type="Proteomes" id="UP000321617">
    <property type="component" value="Unassembled WGS sequence"/>
</dbReference>
<feature type="transmembrane region" description="Helical" evidence="1">
    <location>
        <begin position="60"/>
        <end position="78"/>
    </location>
</feature>